<dbReference type="RefSeq" id="WP_074829597.1">
    <property type="nucleotide sequence ID" value="NZ_FNTI01000001.1"/>
</dbReference>
<evidence type="ECO:0000313" key="2">
    <source>
        <dbReference type="Proteomes" id="UP000183208"/>
    </source>
</evidence>
<dbReference type="Pfam" id="PF13481">
    <property type="entry name" value="AAA_25"/>
    <property type="match status" value="1"/>
</dbReference>
<dbReference type="OrthoDB" id="1496333at2"/>
<accession>A0A1H5IPT5</accession>
<dbReference type="Proteomes" id="UP000183208">
    <property type="component" value="Unassembled WGS sequence"/>
</dbReference>
<gene>
    <name evidence="1" type="ORF">SAMN05444171_7411</name>
</gene>
<dbReference type="InterPro" id="IPR027417">
    <property type="entry name" value="P-loop_NTPase"/>
</dbReference>
<dbReference type="AlphaFoldDB" id="A0A1H5IPT5"/>
<sequence>MHVIKNGKVYNDETGNLTKTSVENGITYDDDDNVVVMRALSFKTFAEFADEEPKNWLIEGVIALDEDSTWFGKDGGGKSTLIDDIAVHVASRRDWRGHKFNRDETESCGVIIFATERAALHRRRLEAYKIRDNLPGNLPIAVIAESINLCDPDCVEIVSDTIYDFERKNNCTVGLVIIDSWSKALGGCDENLAATQNYACGNLTKIRDRHFNNRFHFLTVGHPGKDGTKGERGNSAKRAHMDLAVCINKGVAEVVKANDIVLGALATFEPQEFTVTRGAEKVGTYDIPERSFTVSILAPYSPAAAPVTREARPLVFEPTGKNAEALAVLKRVIASHGQDGAVSMDLWKAELFNADLLPGKNPRVPFARFKNSLRQHIIADNNFVRLNSQSQQTHRPSHSLHP</sequence>
<name>A0A1H5IPT5_9BRAD</name>
<dbReference type="EMBL" id="FNTI01000001">
    <property type="protein sequence ID" value="SEE42185.1"/>
    <property type="molecule type" value="Genomic_DNA"/>
</dbReference>
<protein>
    <submittedName>
        <fullName evidence="1">AAA domain-containing protein</fullName>
    </submittedName>
</protein>
<proteinExistence type="predicted"/>
<dbReference type="Gene3D" id="3.40.50.300">
    <property type="entry name" value="P-loop containing nucleotide triphosphate hydrolases"/>
    <property type="match status" value="1"/>
</dbReference>
<evidence type="ECO:0000313" key="1">
    <source>
        <dbReference type="EMBL" id="SEE42185.1"/>
    </source>
</evidence>
<organism evidence="1 2">
    <name type="scientific">Bradyrhizobium lablabi</name>
    <dbReference type="NCBI Taxonomy" id="722472"/>
    <lineage>
        <taxon>Bacteria</taxon>
        <taxon>Pseudomonadati</taxon>
        <taxon>Pseudomonadota</taxon>
        <taxon>Alphaproteobacteria</taxon>
        <taxon>Hyphomicrobiales</taxon>
        <taxon>Nitrobacteraceae</taxon>
        <taxon>Bradyrhizobium</taxon>
    </lineage>
</organism>
<reference evidence="1 2" key="1">
    <citation type="submission" date="2016-10" db="EMBL/GenBank/DDBJ databases">
        <authorList>
            <person name="de Groot N.N."/>
        </authorList>
    </citation>
    <scope>NUCLEOTIDE SEQUENCE [LARGE SCALE GENOMIC DNA]</scope>
    <source>
        <strain evidence="1 2">GAS522</strain>
    </source>
</reference>